<dbReference type="Proteomes" id="UP000662814">
    <property type="component" value="Chromosome"/>
</dbReference>
<accession>A0ABX6YFM0</accession>
<evidence type="ECO:0000313" key="3">
    <source>
        <dbReference type="Proteomes" id="UP000662814"/>
    </source>
</evidence>
<feature type="transmembrane region" description="Helical" evidence="1">
    <location>
        <begin position="14"/>
        <end position="35"/>
    </location>
</feature>
<keyword evidence="1" id="KW-0812">Transmembrane</keyword>
<sequence length="50" mass="5707">MAMLAYTMLDGLDVFEIVLFVLWLFTIATTIGYAIRSRAKQHRNTASNNQ</sequence>
<gene>
    <name evidence="2" type="ORF">HCR76_12215</name>
</gene>
<organism evidence="2 3">
    <name type="scientific">Paramicrobacterium chengjingii</name>
    <dbReference type="NCBI Taxonomy" id="2769067"/>
    <lineage>
        <taxon>Bacteria</taxon>
        <taxon>Bacillati</taxon>
        <taxon>Actinomycetota</taxon>
        <taxon>Actinomycetes</taxon>
        <taxon>Micrococcales</taxon>
        <taxon>Microbacteriaceae</taxon>
        <taxon>Paramicrobacterium</taxon>
    </lineage>
</organism>
<keyword evidence="3" id="KW-1185">Reference proteome</keyword>
<keyword evidence="1" id="KW-0472">Membrane</keyword>
<keyword evidence="1" id="KW-1133">Transmembrane helix</keyword>
<name>A0ABX6YFM0_9MICO</name>
<proteinExistence type="predicted"/>
<evidence type="ECO:0000256" key="1">
    <source>
        <dbReference type="SAM" id="Phobius"/>
    </source>
</evidence>
<dbReference type="RefSeq" id="WP_198248048.1">
    <property type="nucleotide sequence ID" value="NZ_CP061169.1"/>
</dbReference>
<dbReference type="EMBL" id="CP061169">
    <property type="protein sequence ID" value="QPZ37589.1"/>
    <property type="molecule type" value="Genomic_DNA"/>
</dbReference>
<reference evidence="2 3" key="1">
    <citation type="submission" date="2020-12" db="EMBL/GenBank/DDBJ databases">
        <title>Microbacterium sp. HY060.</title>
        <authorList>
            <person name="Zhou J."/>
        </authorList>
    </citation>
    <scope>NUCLEOTIDE SEQUENCE [LARGE SCALE GENOMIC DNA]</scope>
    <source>
        <strain evidence="2 3">HY60</strain>
    </source>
</reference>
<evidence type="ECO:0000313" key="2">
    <source>
        <dbReference type="EMBL" id="QPZ37589.1"/>
    </source>
</evidence>
<protein>
    <submittedName>
        <fullName evidence="2">Uncharacterized protein</fullName>
    </submittedName>
</protein>